<name>A0A9P6BX38_9AGAR</name>
<evidence type="ECO:0000313" key="3">
    <source>
        <dbReference type="Proteomes" id="UP000807342"/>
    </source>
</evidence>
<dbReference type="EMBL" id="MU151596">
    <property type="protein sequence ID" value="KAF9442612.1"/>
    <property type="molecule type" value="Genomic_DNA"/>
</dbReference>
<comment type="caution">
    <text evidence="2">The sequence shown here is derived from an EMBL/GenBank/DDBJ whole genome shotgun (WGS) entry which is preliminary data.</text>
</comment>
<evidence type="ECO:0000256" key="1">
    <source>
        <dbReference type="SAM" id="MobiDB-lite"/>
    </source>
</evidence>
<feature type="compositionally biased region" description="Basic and acidic residues" evidence="1">
    <location>
        <begin position="126"/>
        <end position="137"/>
    </location>
</feature>
<gene>
    <name evidence="2" type="ORF">P691DRAFT_789199</name>
</gene>
<feature type="compositionally biased region" description="Basic and acidic residues" evidence="1">
    <location>
        <begin position="102"/>
        <end position="119"/>
    </location>
</feature>
<accession>A0A9P6BX38</accession>
<protein>
    <submittedName>
        <fullName evidence="2">Uncharacterized protein</fullName>
    </submittedName>
</protein>
<proteinExistence type="predicted"/>
<dbReference type="Proteomes" id="UP000807342">
    <property type="component" value="Unassembled WGS sequence"/>
</dbReference>
<feature type="compositionally biased region" description="Basic and acidic residues" evidence="1">
    <location>
        <begin position="172"/>
        <end position="185"/>
    </location>
</feature>
<sequence length="185" mass="21054">MPFLVSFKSLVARFSWSDGQYEDSQPPSPGPSQAEAKVNPSPTAPAPPAHASSVIDNRHPESARSTIPGALLSKHLRLPANQPPLKKRRLWRQGSESQSTNERVEVTRRSWKDNEDRENGRRRRTRALERRLLRAEGARTYTTEPGTESRYERSSVTSEEDDEKINGNRNDSSIERQAQDYEDKE</sequence>
<dbReference type="AlphaFoldDB" id="A0A9P6BX38"/>
<reference evidence="2" key="1">
    <citation type="submission" date="2020-11" db="EMBL/GenBank/DDBJ databases">
        <authorList>
            <consortium name="DOE Joint Genome Institute"/>
            <person name="Ahrendt S."/>
            <person name="Riley R."/>
            <person name="Andreopoulos W."/>
            <person name="Labutti K."/>
            <person name="Pangilinan J."/>
            <person name="Ruiz-Duenas F.J."/>
            <person name="Barrasa J.M."/>
            <person name="Sanchez-Garcia M."/>
            <person name="Camarero S."/>
            <person name="Miyauchi S."/>
            <person name="Serrano A."/>
            <person name="Linde D."/>
            <person name="Babiker R."/>
            <person name="Drula E."/>
            <person name="Ayuso-Fernandez I."/>
            <person name="Pacheco R."/>
            <person name="Padilla G."/>
            <person name="Ferreira P."/>
            <person name="Barriuso J."/>
            <person name="Kellner H."/>
            <person name="Castanera R."/>
            <person name="Alfaro M."/>
            <person name="Ramirez L."/>
            <person name="Pisabarro A.G."/>
            <person name="Kuo A."/>
            <person name="Tritt A."/>
            <person name="Lipzen A."/>
            <person name="He G."/>
            <person name="Yan M."/>
            <person name="Ng V."/>
            <person name="Cullen D."/>
            <person name="Martin F."/>
            <person name="Rosso M.-N."/>
            <person name="Henrissat B."/>
            <person name="Hibbett D."/>
            <person name="Martinez A.T."/>
            <person name="Grigoriev I.V."/>
        </authorList>
    </citation>
    <scope>NUCLEOTIDE SEQUENCE</scope>
    <source>
        <strain evidence="2">MF-IS2</strain>
    </source>
</reference>
<evidence type="ECO:0000313" key="2">
    <source>
        <dbReference type="EMBL" id="KAF9442612.1"/>
    </source>
</evidence>
<organism evidence="2 3">
    <name type="scientific">Macrolepiota fuliginosa MF-IS2</name>
    <dbReference type="NCBI Taxonomy" id="1400762"/>
    <lineage>
        <taxon>Eukaryota</taxon>
        <taxon>Fungi</taxon>
        <taxon>Dikarya</taxon>
        <taxon>Basidiomycota</taxon>
        <taxon>Agaricomycotina</taxon>
        <taxon>Agaricomycetes</taxon>
        <taxon>Agaricomycetidae</taxon>
        <taxon>Agaricales</taxon>
        <taxon>Agaricineae</taxon>
        <taxon>Agaricaceae</taxon>
        <taxon>Macrolepiota</taxon>
    </lineage>
</organism>
<keyword evidence="3" id="KW-1185">Reference proteome</keyword>
<feature type="region of interest" description="Disordered" evidence="1">
    <location>
        <begin position="18"/>
        <end position="185"/>
    </location>
</feature>